<proteinExistence type="predicted"/>
<evidence type="ECO:0000313" key="6">
    <source>
        <dbReference type="EMBL" id="ETR67803.1"/>
    </source>
</evidence>
<dbReference type="PROSITE" id="PS00626">
    <property type="entry name" value="RCC1_2"/>
    <property type="match status" value="1"/>
</dbReference>
<evidence type="ECO:0000259" key="5">
    <source>
        <dbReference type="SMART" id="SM00237"/>
    </source>
</evidence>
<dbReference type="InterPro" id="IPR009091">
    <property type="entry name" value="RCC1/BLIP-II"/>
</dbReference>
<organism evidence="6 7">
    <name type="scientific">Candidatus Magnetoglobus multicellularis str. Araruama</name>
    <dbReference type="NCBI Taxonomy" id="890399"/>
    <lineage>
        <taxon>Bacteria</taxon>
        <taxon>Pseudomonadati</taxon>
        <taxon>Thermodesulfobacteriota</taxon>
        <taxon>Desulfobacteria</taxon>
        <taxon>Desulfobacterales</taxon>
        <taxon>Desulfobacteraceae</taxon>
        <taxon>Candidatus Magnetoglobus</taxon>
    </lineage>
</organism>
<dbReference type="Gene3D" id="2.130.10.30">
    <property type="entry name" value="Regulator of chromosome condensation 1/beta-lactamase-inhibitor protein II"/>
    <property type="match status" value="1"/>
</dbReference>
<dbReference type="SUPFAM" id="SSF50985">
    <property type="entry name" value="RCC1/BLIP-II"/>
    <property type="match status" value="1"/>
</dbReference>
<dbReference type="SUPFAM" id="SSF141072">
    <property type="entry name" value="CalX-like"/>
    <property type="match status" value="1"/>
</dbReference>
<dbReference type="EMBL" id="ATBP01001207">
    <property type="protein sequence ID" value="ETR67803.1"/>
    <property type="molecule type" value="Genomic_DNA"/>
</dbReference>
<evidence type="ECO:0000313" key="7">
    <source>
        <dbReference type="Proteomes" id="UP000189670"/>
    </source>
</evidence>
<dbReference type="Proteomes" id="UP000189670">
    <property type="component" value="Unassembled WGS sequence"/>
</dbReference>
<dbReference type="GO" id="GO:0007154">
    <property type="term" value="P:cell communication"/>
    <property type="evidence" value="ECO:0007669"/>
    <property type="project" value="InterPro"/>
</dbReference>
<gene>
    <name evidence="6" type="ORF">OMM_04943</name>
</gene>
<feature type="region of interest" description="Disordered" evidence="4">
    <location>
        <begin position="1"/>
        <end position="20"/>
    </location>
</feature>
<dbReference type="InterPro" id="IPR038081">
    <property type="entry name" value="CalX-like_sf"/>
</dbReference>
<reference evidence="7" key="1">
    <citation type="submission" date="2012-11" db="EMBL/GenBank/DDBJ databases">
        <authorList>
            <person name="Lucero-Rivera Y.E."/>
            <person name="Tovar-Ramirez D."/>
        </authorList>
    </citation>
    <scope>NUCLEOTIDE SEQUENCE [LARGE SCALE GENOMIC DNA]</scope>
    <source>
        <strain evidence="7">Araruama</strain>
    </source>
</reference>
<name>A0A1V1NZ15_9BACT</name>
<evidence type="ECO:0000256" key="1">
    <source>
        <dbReference type="ARBA" id="ARBA00022729"/>
    </source>
</evidence>
<dbReference type="Pfam" id="PF03160">
    <property type="entry name" value="Calx-beta"/>
    <property type="match status" value="1"/>
</dbReference>
<accession>A0A1V1NZ15</accession>
<sequence>MTWGDNSYGQLGDGTTTNKSNPVQITDLSHVTIIASGAHQCLALKEDCSVWAWGRNNYGVLGNGGTTDEWSPVQLCEISHLTMIASGQHHTLALKDDGSVWSWGRNNYGQLGHNSITFFPEPVLSEIQFLSKTFATSQNTTIKIPVINVAQKDITVSYSTTNDTAIAGTDYLSTSGNLTFQANETQKEIQITILKNPDSSQDKVFTLNLDTSDDIFLNDGSQAIISISDIHAVNTPYTQTFSQSMPASGWTYFTSTPNGRIQQTAGRLRMDTDTDQTQNLNEAILHIDLSYAENVQLSFFQKSIANNTCTPLPGIYTNHFNGDGLSLSIDGHTWYRIMDSNDLSTDAFGKNYAFNLSETASAIQANHDEHFRLNPFVQIKFQQYGNRKYPSGGREWDNIVVTSVFLNDRPTIAITFPELIIIPEDYCQLLTFTVSDTETVAEHLQLTVISSNPVLFPVDSSHFHFGGNQENQTLLITPAFQQSGSATITLVVSDEKGLTDTATFNVLVKAVNNTPINHFPSVIRMNENESLNINAVSIFDPDAGSDPLCVTMTSQNVYLTLETNTHLCLMSGSFMESQSMSFTASQSDINAALNSLIITTTNNYYGIASLTLTTNDLGHYGDGYIQNSVTNTIPISINAKPVAFDAEFMTTEKQELYDTLDSFDKDGIILSYTIVSHPKKDLLKSTTVETSTISQP</sequence>
<keyword evidence="1" id="KW-0732">Signal</keyword>
<dbReference type="Pfam" id="PF00415">
    <property type="entry name" value="RCC1"/>
    <property type="match status" value="3"/>
</dbReference>
<dbReference type="Pfam" id="PF17963">
    <property type="entry name" value="Big_9"/>
    <property type="match status" value="1"/>
</dbReference>
<dbReference type="SMART" id="SM00237">
    <property type="entry name" value="Calx_beta"/>
    <property type="match status" value="1"/>
</dbReference>
<dbReference type="PANTHER" id="PTHR45982:SF1">
    <property type="entry name" value="REGULATOR OF CHROMOSOME CONDENSATION"/>
    <property type="match status" value="1"/>
</dbReference>
<dbReference type="GO" id="GO:0016020">
    <property type="term" value="C:membrane"/>
    <property type="evidence" value="ECO:0007669"/>
    <property type="project" value="InterPro"/>
</dbReference>
<dbReference type="InterPro" id="IPR013783">
    <property type="entry name" value="Ig-like_fold"/>
</dbReference>
<dbReference type="PANTHER" id="PTHR45982">
    <property type="entry name" value="REGULATOR OF CHROMOSOME CONDENSATION"/>
    <property type="match status" value="1"/>
</dbReference>
<protein>
    <recommendedName>
        <fullName evidence="5">Calx-beta domain-containing protein</fullName>
    </recommendedName>
</protein>
<dbReference type="InterPro" id="IPR003644">
    <property type="entry name" value="Calx_beta"/>
</dbReference>
<evidence type="ECO:0000256" key="2">
    <source>
        <dbReference type="ARBA" id="ARBA00022737"/>
    </source>
</evidence>
<dbReference type="InterPro" id="IPR000408">
    <property type="entry name" value="Reg_chr_condens"/>
</dbReference>
<keyword evidence="2" id="KW-0677">Repeat</keyword>
<dbReference type="PROSITE" id="PS50012">
    <property type="entry name" value="RCC1_3"/>
    <property type="match status" value="2"/>
</dbReference>
<evidence type="ECO:0000256" key="3">
    <source>
        <dbReference type="ARBA" id="ARBA00022837"/>
    </source>
</evidence>
<dbReference type="AlphaFoldDB" id="A0A1V1NZ15"/>
<keyword evidence="3" id="KW-0106">Calcium</keyword>
<dbReference type="Gene3D" id="2.60.40.10">
    <property type="entry name" value="Immunoglobulins"/>
    <property type="match status" value="1"/>
</dbReference>
<evidence type="ECO:0000256" key="4">
    <source>
        <dbReference type="SAM" id="MobiDB-lite"/>
    </source>
</evidence>
<feature type="domain" description="Calx-beta" evidence="5">
    <location>
        <begin position="114"/>
        <end position="210"/>
    </location>
</feature>
<dbReference type="InterPro" id="IPR051553">
    <property type="entry name" value="Ran_GTPase-activating"/>
</dbReference>
<comment type="caution">
    <text evidence="6">The sequence shown here is derived from an EMBL/GenBank/DDBJ whole genome shotgun (WGS) entry which is preliminary data.</text>
</comment>